<evidence type="ECO:0000256" key="4">
    <source>
        <dbReference type="ARBA" id="ARBA00022692"/>
    </source>
</evidence>
<keyword evidence="6" id="KW-0999">Mitochondrion inner membrane</keyword>
<dbReference type="SUPFAM" id="SSF103506">
    <property type="entry name" value="Mitochondrial carrier"/>
    <property type="match status" value="1"/>
</dbReference>
<reference evidence="12" key="1">
    <citation type="submission" date="2021-12" db="EMBL/GenBank/DDBJ databases">
        <title>Curvularia clavata genome.</title>
        <authorList>
            <person name="Cao Y."/>
        </authorList>
    </citation>
    <scope>NUCLEOTIDE SEQUENCE</scope>
    <source>
        <strain evidence="12">Yc1106</strain>
    </source>
</reference>
<evidence type="ECO:0000256" key="1">
    <source>
        <dbReference type="ARBA" id="ARBA00004448"/>
    </source>
</evidence>
<evidence type="ECO:0000313" key="13">
    <source>
        <dbReference type="Proteomes" id="UP001056012"/>
    </source>
</evidence>
<dbReference type="VEuPathDB" id="FungiDB:yc1106_07895"/>
<evidence type="ECO:0000256" key="10">
    <source>
        <dbReference type="PROSITE-ProRule" id="PRU00282"/>
    </source>
</evidence>
<dbReference type="GO" id="GO:0005743">
    <property type="term" value="C:mitochondrial inner membrane"/>
    <property type="evidence" value="ECO:0007669"/>
    <property type="project" value="UniProtKB-SubCell"/>
</dbReference>
<organism evidence="12 13">
    <name type="scientific">Curvularia clavata</name>
    <dbReference type="NCBI Taxonomy" id="95742"/>
    <lineage>
        <taxon>Eukaryota</taxon>
        <taxon>Fungi</taxon>
        <taxon>Dikarya</taxon>
        <taxon>Ascomycota</taxon>
        <taxon>Pezizomycotina</taxon>
        <taxon>Dothideomycetes</taxon>
        <taxon>Pleosporomycetidae</taxon>
        <taxon>Pleosporales</taxon>
        <taxon>Pleosporineae</taxon>
        <taxon>Pleosporaceae</taxon>
        <taxon>Curvularia</taxon>
    </lineage>
</organism>
<evidence type="ECO:0000256" key="8">
    <source>
        <dbReference type="ARBA" id="ARBA00023128"/>
    </source>
</evidence>
<dbReference type="Proteomes" id="UP001056012">
    <property type="component" value="Chromosome 6"/>
</dbReference>
<dbReference type="InterPro" id="IPR018108">
    <property type="entry name" value="MCP_transmembrane"/>
</dbReference>
<dbReference type="FunFam" id="1.50.40.10:FF:000010">
    <property type="entry name" value="Probable YHM1 (Mitochondrial carrier)"/>
    <property type="match status" value="1"/>
</dbReference>
<evidence type="ECO:0000256" key="11">
    <source>
        <dbReference type="RuleBase" id="RU000488"/>
    </source>
</evidence>
<keyword evidence="9 10" id="KW-0472">Membrane</keyword>
<evidence type="ECO:0008006" key="14">
    <source>
        <dbReference type="Google" id="ProtNLM"/>
    </source>
</evidence>
<keyword evidence="4 10" id="KW-0812">Transmembrane</keyword>
<evidence type="ECO:0000256" key="6">
    <source>
        <dbReference type="ARBA" id="ARBA00022792"/>
    </source>
</evidence>
<dbReference type="EMBL" id="CP089279">
    <property type="protein sequence ID" value="USP80621.1"/>
    <property type="molecule type" value="Genomic_DNA"/>
</dbReference>
<protein>
    <recommendedName>
        <fullName evidence="14">Mitochondrial carrier</fullName>
    </recommendedName>
</protein>
<evidence type="ECO:0000256" key="2">
    <source>
        <dbReference type="ARBA" id="ARBA00006375"/>
    </source>
</evidence>
<proteinExistence type="inferred from homology"/>
<gene>
    <name evidence="12" type="ORF">yc1106_07895</name>
</gene>
<keyword evidence="3 11" id="KW-0813">Transport</keyword>
<dbReference type="InterPro" id="IPR053042">
    <property type="entry name" value="Mito_GTP/GDP_Carrier"/>
</dbReference>
<accession>A0A9Q8ZCE3</accession>
<comment type="similarity">
    <text evidence="2 11">Belongs to the mitochondrial carrier (TC 2.A.29) family.</text>
</comment>
<sequence>MTPSPSEAVAKVAQAASGTNSSAKAYKRESNTARVLGAGCAGIAELMVFHPVDTTAKRLMSNIGKIESASHLNKVVFKDMASASVSSRFLSLFPGLGYAAAYKVLQRVYKFGGQPFVRDYLAQNHGDSFDRTFGKGNGKAIMHATAGSLIGIGEIVLLPLDVLKIKRQTNPEAFRGRGLVKIVSDEGFGLYRGWGWTAARNAPGSFAGLTSSQLFGGSAVAKEYLYKLSDYNSASWMQNFVASIAGASASLVVSAPLDVIKTRIQNRNFENPESGFRIVSNMIKHEGFTSFFKGLTPKLLMTGPKLVFSFWLAQTLIPAFGKIM</sequence>
<dbReference type="InterPro" id="IPR023395">
    <property type="entry name" value="MCP_dom_sf"/>
</dbReference>
<dbReference type="GO" id="GO:0001409">
    <property type="term" value="F:guanine nucleotide transmembrane transporter activity"/>
    <property type="evidence" value="ECO:0007669"/>
    <property type="project" value="TreeGrafter"/>
</dbReference>
<evidence type="ECO:0000256" key="5">
    <source>
        <dbReference type="ARBA" id="ARBA00022737"/>
    </source>
</evidence>
<keyword evidence="5" id="KW-0677">Repeat</keyword>
<dbReference type="OrthoDB" id="409947at2759"/>
<evidence type="ECO:0000313" key="12">
    <source>
        <dbReference type="EMBL" id="USP80621.1"/>
    </source>
</evidence>
<dbReference type="PANTHER" id="PTHR46974:SF1">
    <property type="entry name" value="MITOCHONDRIAL GTP_GDP CARRIER PROTEIN 1"/>
    <property type="match status" value="1"/>
</dbReference>
<dbReference type="Pfam" id="PF00153">
    <property type="entry name" value="Mito_carr"/>
    <property type="match status" value="2"/>
</dbReference>
<keyword evidence="8" id="KW-0496">Mitochondrion</keyword>
<feature type="repeat" description="Solcar" evidence="10">
    <location>
        <begin position="234"/>
        <end position="319"/>
    </location>
</feature>
<name>A0A9Q8ZCE3_CURCL</name>
<evidence type="ECO:0000256" key="9">
    <source>
        <dbReference type="ARBA" id="ARBA00023136"/>
    </source>
</evidence>
<evidence type="ECO:0000256" key="7">
    <source>
        <dbReference type="ARBA" id="ARBA00022989"/>
    </source>
</evidence>
<dbReference type="Gene3D" id="1.50.40.10">
    <property type="entry name" value="Mitochondrial carrier domain"/>
    <property type="match status" value="1"/>
</dbReference>
<comment type="subcellular location">
    <subcellularLocation>
        <location evidence="1">Mitochondrion inner membrane</location>
        <topology evidence="1">Multi-pass membrane protein</topology>
    </subcellularLocation>
</comment>
<keyword evidence="13" id="KW-1185">Reference proteome</keyword>
<evidence type="ECO:0000256" key="3">
    <source>
        <dbReference type="ARBA" id="ARBA00022448"/>
    </source>
</evidence>
<dbReference type="AlphaFoldDB" id="A0A9Q8ZCE3"/>
<dbReference type="PANTHER" id="PTHR46974">
    <property type="entry name" value="MITOCHONDRIAL GTP/GDP CARRIER PROTEIN 1"/>
    <property type="match status" value="1"/>
</dbReference>
<keyword evidence="7" id="KW-1133">Transmembrane helix</keyword>
<dbReference type="PROSITE" id="PS50920">
    <property type="entry name" value="SOLCAR"/>
    <property type="match status" value="1"/>
</dbReference>